<dbReference type="InterPro" id="IPR036038">
    <property type="entry name" value="Aminotransferase-like"/>
</dbReference>
<keyword evidence="8 11" id="KW-0663">Pyridoxal phosphate</keyword>
<evidence type="ECO:0000256" key="11">
    <source>
        <dbReference type="RuleBase" id="RU004516"/>
    </source>
</evidence>
<dbReference type="InterPro" id="IPR005784">
    <property type="entry name" value="D_amino_transT"/>
</dbReference>
<dbReference type="PANTHER" id="PTHR42743:SF10">
    <property type="entry name" value="D-ALANINE AMINOTRANSFERASE"/>
    <property type="match status" value="1"/>
</dbReference>
<comment type="caution">
    <text evidence="13">The sequence shown here is derived from an EMBL/GenBank/DDBJ whole genome shotgun (WGS) entry which is preliminary data.</text>
</comment>
<protein>
    <recommendedName>
        <fullName evidence="5 12">D-alanine aminotransferase</fullName>
        <ecNumber evidence="4 12">2.6.1.21</ecNumber>
    </recommendedName>
</protein>
<evidence type="ECO:0000256" key="3">
    <source>
        <dbReference type="ARBA" id="ARBA00011738"/>
    </source>
</evidence>
<comment type="subunit">
    <text evidence="3">Homodimer.</text>
</comment>
<dbReference type="PANTHER" id="PTHR42743">
    <property type="entry name" value="AMINO-ACID AMINOTRANSFERASE"/>
    <property type="match status" value="1"/>
</dbReference>
<evidence type="ECO:0000256" key="9">
    <source>
        <dbReference type="ARBA" id="ARBA00047911"/>
    </source>
</evidence>
<comment type="catalytic activity">
    <reaction evidence="9 12">
        <text>D-alanine + 2-oxoglutarate = D-glutamate + pyruvate</text>
        <dbReference type="Rhea" id="RHEA:15869"/>
        <dbReference type="ChEBI" id="CHEBI:15361"/>
        <dbReference type="ChEBI" id="CHEBI:16810"/>
        <dbReference type="ChEBI" id="CHEBI:29986"/>
        <dbReference type="ChEBI" id="CHEBI:57416"/>
        <dbReference type="EC" id="2.6.1.21"/>
    </reaction>
</comment>
<evidence type="ECO:0000313" key="14">
    <source>
        <dbReference type="Proteomes" id="UP001073053"/>
    </source>
</evidence>
<proteinExistence type="inferred from homology"/>
<dbReference type="Pfam" id="PF01063">
    <property type="entry name" value="Aminotran_4"/>
    <property type="match status" value="1"/>
</dbReference>
<dbReference type="PROSITE" id="PS00770">
    <property type="entry name" value="AA_TRANSFER_CLASS_4"/>
    <property type="match status" value="1"/>
</dbReference>
<keyword evidence="6 13" id="KW-0032">Aminotransferase</keyword>
<dbReference type="GO" id="GO:0005829">
    <property type="term" value="C:cytosol"/>
    <property type="evidence" value="ECO:0007669"/>
    <property type="project" value="TreeGrafter"/>
</dbReference>
<dbReference type="InterPro" id="IPR001544">
    <property type="entry name" value="Aminotrans_IV"/>
</dbReference>
<dbReference type="EC" id="2.6.1.21" evidence="4 12"/>
<keyword evidence="7 13" id="KW-0808">Transferase</keyword>
<dbReference type="GO" id="GO:0046394">
    <property type="term" value="P:carboxylic acid biosynthetic process"/>
    <property type="evidence" value="ECO:0007669"/>
    <property type="project" value="UniProtKB-ARBA"/>
</dbReference>
<evidence type="ECO:0000256" key="10">
    <source>
        <dbReference type="RuleBase" id="RU004106"/>
    </source>
</evidence>
<dbReference type="InterPro" id="IPR018300">
    <property type="entry name" value="Aminotrans_IV_CS"/>
</dbReference>
<evidence type="ECO:0000256" key="1">
    <source>
        <dbReference type="ARBA" id="ARBA00001933"/>
    </source>
</evidence>
<dbReference type="Proteomes" id="UP001073053">
    <property type="component" value="Unassembled WGS sequence"/>
</dbReference>
<evidence type="ECO:0000256" key="2">
    <source>
        <dbReference type="ARBA" id="ARBA00009320"/>
    </source>
</evidence>
<evidence type="ECO:0000256" key="5">
    <source>
        <dbReference type="ARBA" id="ARBA00021779"/>
    </source>
</evidence>
<dbReference type="FunFam" id="3.20.10.10:FF:000002">
    <property type="entry name" value="D-alanine aminotransferase"/>
    <property type="match status" value="1"/>
</dbReference>
<dbReference type="FunFam" id="3.30.470.10:FF:000009">
    <property type="entry name" value="D-alanine aminotransferase"/>
    <property type="match status" value="1"/>
</dbReference>
<comment type="function">
    <text evidence="12">Acts on the D-isomers of alanine, leucine, aspartate, glutamate, aminobutyrate, norvaline and asparagine. The enzyme transfers an amino group from a substrate D-amino acid to the pyridoxal phosphate cofactor to form pyridoxamine and an alpha-keto acid in the first half-reaction.</text>
</comment>
<dbReference type="InterPro" id="IPR050571">
    <property type="entry name" value="Class-IV_PLP-Dep_Aminotrnsfr"/>
</dbReference>
<reference evidence="13" key="1">
    <citation type="submission" date="2022-02" db="EMBL/GenBank/DDBJ databases">
        <title>Crop Bioprotection Bacillus Genome Sequencing.</title>
        <authorList>
            <person name="Dunlap C."/>
        </authorList>
    </citation>
    <scope>NUCLEOTIDE SEQUENCE</scope>
    <source>
        <strain evidence="13">EC49O2N-C10</strain>
    </source>
</reference>
<dbReference type="NCBIfam" id="NF005209">
    <property type="entry name" value="PRK06680.1"/>
    <property type="match status" value="1"/>
</dbReference>
<evidence type="ECO:0000256" key="4">
    <source>
        <dbReference type="ARBA" id="ARBA00012874"/>
    </source>
</evidence>
<organism evidence="13 14">
    <name type="scientific">Bacillus halotolerans</name>
    <dbReference type="NCBI Taxonomy" id="260554"/>
    <lineage>
        <taxon>Bacteria</taxon>
        <taxon>Bacillati</taxon>
        <taxon>Bacillota</taxon>
        <taxon>Bacilli</taxon>
        <taxon>Bacillales</taxon>
        <taxon>Bacillaceae</taxon>
        <taxon>Bacillus</taxon>
    </lineage>
</organism>
<sequence>MKILVNGQLVERNEASVDVEDRGYQFGDGIYEVIRVYKGVLFGLREHAERLFRSAGEIGISLPFSLEDLEWDLQKLVQENAVSDGAVYIQTTRGVAPRKHQYEAGLEPQTTAYTFSVKKPEQEQTYGVSAITDEDLRWLRCDIKSLNLLYNVMAKQKAYEAGAFEGILIRDGIVTEGTSSNVYAVLNGTVRTHPANRIILNGITRMKILDLIVKNGIELDERPVTEEELRQAEEIFISSTTAEIVPVVTLDGKSVGSGVPGPVTKQLQAAFQESIQQAARVSF</sequence>
<evidence type="ECO:0000256" key="6">
    <source>
        <dbReference type="ARBA" id="ARBA00022576"/>
    </source>
</evidence>
<dbReference type="EMBL" id="JALAWA010000016">
    <property type="protein sequence ID" value="MCY9186746.1"/>
    <property type="molecule type" value="Genomic_DNA"/>
</dbReference>
<dbReference type="NCBIfam" id="TIGR01121">
    <property type="entry name" value="D_amino_aminoT"/>
    <property type="match status" value="1"/>
</dbReference>
<dbReference type="AlphaFoldDB" id="A0A9Q4HS50"/>
<dbReference type="GO" id="GO:0008652">
    <property type="term" value="P:amino acid biosynthetic process"/>
    <property type="evidence" value="ECO:0007669"/>
    <property type="project" value="UniProtKB-ARBA"/>
</dbReference>
<dbReference type="GO" id="GO:0047810">
    <property type="term" value="F:D-alanine-2-oxoglutarate aminotransferase activity"/>
    <property type="evidence" value="ECO:0007669"/>
    <property type="project" value="UniProtKB-EC"/>
</dbReference>
<dbReference type="InterPro" id="IPR043132">
    <property type="entry name" value="BCAT-like_C"/>
</dbReference>
<dbReference type="CDD" id="cd01558">
    <property type="entry name" value="D-AAT_like"/>
    <property type="match status" value="1"/>
</dbReference>
<evidence type="ECO:0000256" key="7">
    <source>
        <dbReference type="ARBA" id="ARBA00022679"/>
    </source>
</evidence>
<dbReference type="Gene3D" id="3.20.10.10">
    <property type="entry name" value="D-amino Acid Aminotransferase, subunit A, domain 2"/>
    <property type="match status" value="1"/>
</dbReference>
<dbReference type="GO" id="GO:0046416">
    <property type="term" value="P:D-amino acid metabolic process"/>
    <property type="evidence" value="ECO:0007669"/>
    <property type="project" value="InterPro"/>
</dbReference>
<comment type="cofactor">
    <cofactor evidence="1 11">
        <name>pyridoxal 5'-phosphate</name>
        <dbReference type="ChEBI" id="CHEBI:597326"/>
    </cofactor>
</comment>
<evidence type="ECO:0000256" key="8">
    <source>
        <dbReference type="ARBA" id="ARBA00022898"/>
    </source>
</evidence>
<dbReference type="RefSeq" id="WP_268498043.1">
    <property type="nucleotide sequence ID" value="NZ_JALAVZ010000009.1"/>
</dbReference>
<dbReference type="GO" id="GO:0030170">
    <property type="term" value="F:pyridoxal phosphate binding"/>
    <property type="evidence" value="ECO:0007669"/>
    <property type="project" value="InterPro"/>
</dbReference>
<evidence type="ECO:0000313" key="13">
    <source>
        <dbReference type="EMBL" id="MCY9186746.1"/>
    </source>
</evidence>
<name>A0A9Q4HS50_9BACI</name>
<dbReference type="SUPFAM" id="SSF56752">
    <property type="entry name" value="D-aminoacid aminotransferase-like PLP-dependent enzymes"/>
    <property type="match status" value="1"/>
</dbReference>
<dbReference type="Gene3D" id="3.30.470.10">
    <property type="match status" value="1"/>
</dbReference>
<gene>
    <name evidence="13" type="primary">dat</name>
    <name evidence="13" type="ORF">MOF03_19245</name>
</gene>
<evidence type="ECO:0000256" key="12">
    <source>
        <dbReference type="RuleBase" id="RU004520"/>
    </source>
</evidence>
<accession>A0A9Q4HS50</accession>
<dbReference type="InterPro" id="IPR043131">
    <property type="entry name" value="BCAT-like_N"/>
</dbReference>
<comment type="similarity">
    <text evidence="2 10">Belongs to the class-IV pyridoxal-phosphate-dependent aminotransferase family.</text>
</comment>